<dbReference type="GO" id="GO:0006352">
    <property type="term" value="P:DNA-templated transcription initiation"/>
    <property type="evidence" value="ECO:0007669"/>
    <property type="project" value="InterPro"/>
</dbReference>
<dbReference type="Proteomes" id="UP000017081">
    <property type="component" value="Unassembled WGS sequence"/>
</dbReference>
<dbReference type="eggNOG" id="COG1595">
    <property type="taxonomic scope" value="Bacteria"/>
</dbReference>
<evidence type="ECO:0000256" key="6">
    <source>
        <dbReference type="ARBA" id="ARBA00023163"/>
    </source>
</evidence>
<proteinExistence type="inferred from homology"/>
<dbReference type="PANTHER" id="PTHR30385">
    <property type="entry name" value="SIGMA FACTOR F FLAGELLAR"/>
    <property type="match status" value="1"/>
</dbReference>
<evidence type="ECO:0000256" key="1">
    <source>
        <dbReference type="ARBA" id="ARBA00007788"/>
    </source>
</evidence>
<dbReference type="GO" id="GO:0016987">
    <property type="term" value="F:sigma factor activity"/>
    <property type="evidence" value="ECO:0007669"/>
    <property type="project" value="UniProtKB-KW"/>
</dbReference>
<keyword evidence="5" id="KW-0238">DNA-binding</keyword>
<dbReference type="InterPro" id="IPR007627">
    <property type="entry name" value="RNA_pol_sigma70_r2"/>
</dbReference>
<evidence type="ECO:0000256" key="4">
    <source>
        <dbReference type="ARBA" id="ARBA00023082"/>
    </source>
</evidence>
<dbReference type="SUPFAM" id="SSF88946">
    <property type="entry name" value="Sigma2 domain of RNA polymerase sigma factors"/>
    <property type="match status" value="1"/>
</dbReference>
<evidence type="ECO:0000313" key="9">
    <source>
        <dbReference type="EMBL" id="ERT68997.1"/>
    </source>
</evidence>
<dbReference type="InterPro" id="IPR013325">
    <property type="entry name" value="RNA_pol_sigma_r2"/>
</dbReference>
<dbReference type="NCBIfam" id="TIGR02937">
    <property type="entry name" value="sigma70-ECF"/>
    <property type="match status" value="1"/>
</dbReference>
<dbReference type="STRING" id="1319815.HMPREF0202_01102"/>
<dbReference type="Gene3D" id="1.20.120.1810">
    <property type="match status" value="1"/>
</dbReference>
<feature type="domain" description="RNA polymerase sigma-70" evidence="8">
    <location>
        <begin position="63"/>
        <end position="76"/>
    </location>
</feature>
<reference evidence="9 10" key="1">
    <citation type="submission" date="2013-08" db="EMBL/GenBank/DDBJ databases">
        <authorList>
            <person name="Weinstock G."/>
            <person name="Sodergren E."/>
            <person name="Wylie T."/>
            <person name="Fulton L."/>
            <person name="Fulton R."/>
            <person name="Fronick C."/>
            <person name="O'Laughlin M."/>
            <person name="Godfrey J."/>
            <person name="Miner T."/>
            <person name="Herter B."/>
            <person name="Appelbaum E."/>
            <person name="Cordes M."/>
            <person name="Lek S."/>
            <person name="Wollam A."/>
            <person name="Pepin K.H."/>
            <person name="Palsikar V.B."/>
            <person name="Mitreva M."/>
            <person name="Wilson R.K."/>
        </authorList>
    </citation>
    <scope>NUCLEOTIDE SEQUENCE [LARGE SCALE GENOMIC DNA]</scope>
    <source>
        <strain evidence="9 10">ATCC BAA-474</strain>
    </source>
</reference>
<sequence length="215" mass="24970">MISLQSKKHIKESRGTKAMIEIRDIKLAQQGDEEATEKIFHEYQSSILRNNRKFFLKGAESDDLLQEGYIGLMKAIKSYDETKNACFNTFANLCIRRQIITAVKTHSSAKYQNLNSAVMGEEYVGFEEVTKYNAPSINFYNPEEIVLGKELVKLLENFLVENLSDLEKKVFYYLCKEYSYIEIAETLDETPKKIDNTIQRIKKKILNYLGTYVEK</sequence>
<keyword evidence="4" id="KW-0731">Sigma factor</keyword>
<dbReference type="HOGENOM" id="CLU_090333_0_1_0"/>
<dbReference type="PROSITE" id="PS00715">
    <property type="entry name" value="SIGMA70_1"/>
    <property type="match status" value="1"/>
</dbReference>
<keyword evidence="6" id="KW-0804">Transcription</keyword>
<dbReference type="SUPFAM" id="SSF46894">
    <property type="entry name" value="C-terminal effector domain of the bipartite response regulators"/>
    <property type="match status" value="1"/>
</dbReference>
<name>U7VBA1_9FUSO</name>
<dbReference type="EMBL" id="AXZF01000039">
    <property type="protein sequence ID" value="ERT68997.1"/>
    <property type="molecule type" value="Genomic_DNA"/>
</dbReference>
<organism evidence="9 10">
    <name type="scientific">Cetobacterium somerae ATCC BAA-474</name>
    <dbReference type="NCBI Taxonomy" id="1319815"/>
    <lineage>
        <taxon>Bacteria</taxon>
        <taxon>Fusobacteriati</taxon>
        <taxon>Fusobacteriota</taxon>
        <taxon>Fusobacteriia</taxon>
        <taxon>Fusobacteriales</taxon>
        <taxon>Fusobacteriaceae</taxon>
        <taxon>Cetobacterium</taxon>
    </lineage>
</organism>
<evidence type="ECO:0000256" key="5">
    <source>
        <dbReference type="ARBA" id="ARBA00023125"/>
    </source>
</evidence>
<evidence type="ECO:0000256" key="3">
    <source>
        <dbReference type="ARBA" id="ARBA00023015"/>
    </source>
</evidence>
<dbReference type="InterPro" id="IPR016371">
    <property type="entry name" value="RNA_pol_sigma-H_factor"/>
</dbReference>
<keyword evidence="10" id="KW-1185">Reference proteome</keyword>
<dbReference type="PRINTS" id="PR00046">
    <property type="entry name" value="SIGMA70FCT"/>
</dbReference>
<dbReference type="InterPro" id="IPR000943">
    <property type="entry name" value="RNA_pol_sigma70"/>
</dbReference>
<evidence type="ECO:0000313" key="10">
    <source>
        <dbReference type="Proteomes" id="UP000017081"/>
    </source>
</evidence>
<evidence type="ECO:0000256" key="7">
    <source>
        <dbReference type="ARBA" id="ARBA00024701"/>
    </source>
</evidence>
<dbReference type="PANTHER" id="PTHR30385:SF1">
    <property type="entry name" value="RNA POLYMERASE SIGMA-H FACTOR"/>
    <property type="match status" value="1"/>
</dbReference>
<evidence type="ECO:0000259" key="8">
    <source>
        <dbReference type="PROSITE" id="PS00715"/>
    </source>
</evidence>
<comment type="function">
    <text evidence="7">Sigma factors are initiation factors that promote the attachment of RNA polymerase to specific initiation sites and are then released. Sigma-S contributes to the protection against external stress, thus playing a role in cellular fitness and survival.</text>
</comment>
<dbReference type="PIRSF" id="PIRSF002939">
    <property type="entry name" value="RNA_polymerase_sigma-H_factor"/>
    <property type="match status" value="1"/>
</dbReference>
<comment type="similarity">
    <text evidence="1">Belongs to the sigma-70 factor family.</text>
</comment>
<protein>
    <recommendedName>
        <fullName evidence="2">RNA polymerase sigma factor SigS</fullName>
    </recommendedName>
</protein>
<gene>
    <name evidence="9" type="ORF">HMPREF0202_01102</name>
</gene>
<evidence type="ECO:0000256" key="2">
    <source>
        <dbReference type="ARBA" id="ARBA00021245"/>
    </source>
</evidence>
<dbReference type="Pfam" id="PF04542">
    <property type="entry name" value="Sigma70_r2"/>
    <property type="match status" value="1"/>
</dbReference>
<dbReference type="AlphaFoldDB" id="U7VBA1"/>
<dbReference type="InterPro" id="IPR014284">
    <property type="entry name" value="RNA_pol_sigma-70_dom"/>
</dbReference>
<dbReference type="GO" id="GO:0003677">
    <property type="term" value="F:DNA binding"/>
    <property type="evidence" value="ECO:0007669"/>
    <property type="project" value="UniProtKB-KW"/>
</dbReference>
<accession>U7VBA1</accession>
<dbReference type="InterPro" id="IPR016032">
    <property type="entry name" value="Sig_transdc_resp-reg_C-effctor"/>
</dbReference>
<keyword evidence="3" id="KW-0805">Transcription regulation</keyword>
<comment type="caution">
    <text evidence="9">The sequence shown here is derived from an EMBL/GenBank/DDBJ whole genome shotgun (WGS) entry which is preliminary data.</text>
</comment>